<organism evidence="3 4">
    <name type="scientific">Penicillium fimorum</name>
    <dbReference type="NCBI Taxonomy" id="1882269"/>
    <lineage>
        <taxon>Eukaryota</taxon>
        <taxon>Fungi</taxon>
        <taxon>Dikarya</taxon>
        <taxon>Ascomycota</taxon>
        <taxon>Pezizomycotina</taxon>
        <taxon>Eurotiomycetes</taxon>
        <taxon>Eurotiomycetidae</taxon>
        <taxon>Eurotiales</taxon>
        <taxon>Aspergillaceae</taxon>
        <taxon>Penicillium</taxon>
    </lineage>
</organism>
<dbReference type="Proteomes" id="UP001149954">
    <property type="component" value="Unassembled WGS sequence"/>
</dbReference>
<feature type="transmembrane region" description="Helical" evidence="1">
    <location>
        <begin position="292"/>
        <end position="309"/>
    </location>
</feature>
<dbReference type="AlphaFoldDB" id="A0A9W9XLC2"/>
<reference evidence="3" key="1">
    <citation type="submission" date="2022-12" db="EMBL/GenBank/DDBJ databases">
        <authorList>
            <person name="Petersen C."/>
        </authorList>
    </citation>
    <scope>NUCLEOTIDE SEQUENCE</scope>
    <source>
        <strain evidence="3">IBT 29495</strain>
    </source>
</reference>
<reference evidence="3" key="2">
    <citation type="journal article" date="2023" name="IMA Fungus">
        <title>Comparative genomic study of the Penicillium genus elucidates a diverse pangenome and 15 lateral gene transfer events.</title>
        <authorList>
            <person name="Petersen C."/>
            <person name="Sorensen T."/>
            <person name="Nielsen M.R."/>
            <person name="Sondergaard T.E."/>
            <person name="Sorensen J.L."/>
            <person name="Fitzpatrick D.A."/>
            <person name="Frisvad J.C."/>
            <person name="Nielsen K.L."/>
        </authorList>
    </citation>
    <scope>NUCLEOTIDE SEQUENCE</scope>
    <source>
        <strain evidence="3">IBT 29495</strain>
    </source>
</reference>
<proteinExistence type="predicted"/>
<gene>
    <name evidence="3" type="ORF">N7463_010717</name>
</gene>
<evidence type="ECO:0000313" key="3">
    <source>
        <dbReference type="EMBL" id="KAJ5494630.1"/>
    </source>
</evidence>
<feature type="chain" id="PRO_5040770102" evidence="2">
    <location>
        <begin position="23"/>
        <end position="310"/>
    </location>
</feature>
<name>A0A9W9XLC2_9EURO</name>
<keyword evidence="1" id="KW-1133">Transmembrane helix</keyword>
<keyword evidence="1" id="KW-0812">Transmembrane</keyword>
<keyword evidence="2" id="KW-0732">Signal</keyword>
<comment type="caution">
    <text evidence="3">The sequence shown here is derived from an EMBL/GenBank/DDBJ whole genome shotgun (WGS) entry which is preliminary data.</text>
</comment>
<dbReference type="EMBL" id="JAPWDS010000006">
    <property type="protein sequence ID" value="KAJ5494630.1"/>
    <property type="molecule type" value="Genomic_DNA"/>
</dbReference>
<evidence type="ECO:0000256" key="1">
    <source>
        <dbReference type="SAM" id="Phobius"/>
    </source>
</evidence>
<dbReference type="OrthoDB" id="5054768at2759"/>
<accession>A0A9W9XLC2</accession>
<sequence length="310" mass="35133">MRYIWGWTSRIYLLFLASTVLAGDDPDYNPSSNFRPSNVTGLNQLYTWAGSVSESEEPHHNPEIGFPLGDTERGTYNSGLNAVNLWSIMFPPNHNLSEVPYGERMFGERDIIMFPVLSSQPIWKPQENTTVLDNFNMTTAKHRDSFTLSGIIYNNMLFDDESSSLPFNIDMPGCNTSREYGNWSIRVPQTVGWDNEDWDEFVLPNVTVDFNAHKKIWLWMGISPRLHTGHDMISHSTIQGPIQIRFKGVLDAYHSDILDVNSTGLTWLRTVGFGNNSLNIADSSNGGCHFRSALWSFLGVPFLVVIIIYI</sequence>
<keyword evidence="4" id="KW-1185">Reference proteome</keyword>
<evidence type="ECO:0000256" key="2">
    <source>
        <dbReference type="SAM" id="SignalP"/>
    </source>
</evidence>
<feature type="signal peptide" evidence="2">
    <location>
        <begin position="1"/>
        <end position="22"/>
    </location>
</feature>
<keyword evidence="1" id="KW-0472">Membrane</keyword>
<evidence type="ECO:0000313" key="4">
    <source>
        <dbReference type="Proteomes" id="UP001149954"/>
    </source>
</evidence>
<protein>
    <submittedName>
        <fullName evidence="3">Uncharacterized protein</fullName>
    </submittedName>
</protein>